<dbReference type="EMBL" id="FQWX01000014">
    <property type="protein sequence ID" value="SHH00530.1"/>
    <property type="molecule type" value="Genomic_DNA"/>
</dbReference>
<dbReference type="Proteomes" id="UP000243255">
    <property type="component" value="Unassembled WGS sequence"/>
</dbReference>
<dbReference type="AlphaFoldDB" id="A0A1M5PFM1"/>
<dbReference type="GO" id="GO:0016853">
    <property type="term" value="F:isomerase activity"/>
    <property type="evidence" value="ECO:0007669"/>
    <property type="project" value="UniProtKB-KW"/>
</dbReference>
<accession>A0A1M5PFM1</accession>
<proteinExistence type="inferred from homology"/>
<organism evidence="3 4">
    <name type="scientific">Asaccharospora irregularis DSM 2635</name>
    <dbReference type="NCBI Taxonomy" id="1121321"/>
    <lineage>
        <taxon>Bacteria</taxon>
        <taxon>Bacillati</taxon>
        <taxon>Bacillota</taxon>
        <taxon>Clostridia</taxon>
        <taxon>Peptostreptococcales</taxon>
        <taxon>Peptostreptococcaceae</taxon>
        <taxon>Asaccharospora</taxon>
    </lineage>
</organism>
<sequence>MKKCLFVSYGGGHVNTIIPIIKELYKFDDIEVVSIGINLAAETLRKNRIPCKTLSSYMSKEVLQVGAPLAEQFHNFDSNVSFADSIAYYGFSMRDLINEKGNEVARKVFEVYDRRLFLPINAMKEILQKEKPDVVVATTMHRFEAASLIAACELGIPSLRVEDLLGNINKPFPDKIHVDTADERDQYIAKGFKKESIILKSQIDDPDIQEVANEVYEKYCKLQPTKFAVLCKYTKNNIANRGINPDSVIVTGQPAFDKLLEFKNLNKMEMCKKLGIDSSKTIVSLMSQPIDSRENVLKALIHAMKEHENKQLIIKLHPNEDGKIQQVMLDEMGYKAIIVKDIEAPKIIELSDLVITVSSTTGLEAVVMDKPLISINLTGEPDFIPYNDMGIGLGVYDKEELSKTISLIFEDSEVVEKLKEARQEFATDGKAASRVAELIIEMLRVEK</sequence>
<evidence type="ECO:0000259" key="2">
    <source>
        <dbReference type="Pfam" id="PF02350"/>
    </source>
</evidence>
<dbReference type="RefSeq" id="WP_073126003.1">
    <property type="nucleotide sequence ID" value="NZ_BAABCH010000020.1"/>
</dbReference>
<name>A0A1M5PFM1_9FIRM</name>
<feature type="domain" description="UDP-N-acetylglucosamine 2-epimerase" evidence="2">
    <location>
        <begin position="233"/>
        <end position="439"/>
    </location>
</feature>
<reference evidence="4" key="1">
    <citation type="submission" date="2016-11" db="EMBL/GenBank/DDBJ databases">
        <authorList>
            <person name="Varghese N."/>
            <person name="Submissions S."/>
        </authorList>
    </citation>
    <scope>NUCLEOTIDE SEQUENCE [LARGE SCALE GENOMIC DNA]</scope>
    <source>
        <strain evidence="4">DSM 2635</strain>
    </source>
</reference>
<keyword evidence="4" id="KW-1185">Reference proteome</keyword>
<comment type="similarity">
    <text evidence="1">Belongs to the UDP-N-acetylglucosamine 2-epimerase family.</text>
</comment>
<gene>
    <name evidence="3" type="ORF">SAMN04488530_11417</name>
</gene>
<dbReference type="STRING" id="1121321.SAMN04488530_11417"/>
<evidence type="ECO:0000313" key="3">
    <source>
        <dbReference type="EMBL" id="SHH00530.1"/>
    </source>
</evidence>
<dbReference type="Gene3D" id="3.40.50.12580">
    <property type="match status" value="1"/>
</dbReference>
<evidence type="ECO:0000313" key="4">
    <source>
        <dbReference type="Proteomes" id="UP000243255"/>
    </source>
</evidence>
<dbReference type="PANTHER" id="PTHR43174">
    <property type="entry name" value="UDP-N-ACETYLGLUCOSAMINE 2-EPIMERASE"/>
    <property type="match status" value="1"/>
</dbReference>
<dbReference type="PANTHER" id="PTHR43174:SF3">
    <property type="entry name" value="UDP-N-ACETYLGLUCOSAMINE 2-EPIMERASE"/>
    <property type="match status" value="1"/>
</dbReference>
<dbReference type="InterPro" id="IPR029767">
    <property type="entry name" value="WecB-like"/>
</dbReference>
<dbReference type="SUPFAM" id="SSF53756">
    <property type="entry name" value="UDP-Glycosyltransferase/glycogen phosphorylase"/>
    <property type="match status" value="1"/>
</dbReference>
<protein>
    <submittedName>
        <fullName evidence="3">UDP-N-acetylglucosamine 2-epimerase</fullName>
    </submittedName>
</protein>
<dbReference type="InterPro" id="IPR003331">
    <property type="entry name" value="UDP_GlcNAc_Epimerase_2_dom"/>
</dbReference>
<dbReference type="InterPro" id="IPR043148">
    <property type="entry name" value="TagF_C"/>
</dbReference>
<keyword evidence="1" id="KW-0413">Isomerase</keyword>
<dbReference type="Pfam" id="PF02350">
    <property type="entry name" value="Epimerase_2"/>
    <property type="match status" value="1"/>
</dbReference>
<evidence type="ECO:0000256" key="1">
    <source>
        <dbReference type="RuleBase" id="RU003513"/>
    </source>
</evidence>
<dbReference type="OrthoDB" id="9789073at2"/>